<accession>A0AAV9MJP3</accession>
<name>A0AAV9MJP3_9SOLN</name>
<dbReference type="EMBL" id="JAWPEI010000001">
    <property type="protein sequence ID" value="KAK4737209.1"/>
    <property type="molecule type" value="Genomic_DNA"/>
</dbReference>
<reference evidence="1 2" key="1">
    <citation type="submission" date="2023-10" db="EMBL/GenBank/DDBJ databases">
        <title>Genome-Wide Identification Analysis in wild type Solanum Pinnatisectum Reveals Some Genes Defensing Phytophthora Infestans.</title>
        <authorList>
            <person name="Sun C."/>
        </authorList>
    </citation>
    <scope>NUCLEOTIDE SEQUENCE [LARGE SCALE GENOMIC DNA]</scope>
    <source>
        <strain evidence="1">LQN</strain>
        <tissue evidence="1">Leaf</tissue>
    </source>
</reference>
<dbReference type="AlphaFoldDB" id="A0AAV9MJP3"/>
<comment type="caution">
    <text evidence="1">The sequence shown here is derived from an EMBL/GenBank/DDBJ whole genome shotgun (WGS) entry which is preliminary data.</text>
</comment>
<proteinExistence type="predicted"/>
<evidence type="ECO:0000313" key="1">
    <source>
        <dbReference type="EMBL" id="KAK4737209.1"/>
    </source>
</evidence>
<keyword evidence="2" id="KW-1185">Reference proteome</keyword>
<sequence length="151" mass="17078">MLWRTISETGIKNNGGFQSTHSITCSIYLEASRTMKVFNPTDYSSLPPLSMGVSISSHLLLPYLTIYPRTPTQLYTESSLNSTFLNGSVKSYSLSDDRALLFIWSLNIWFFTLSLGSNTDLDGIEVKIFLVWLNVNEIFHCLRVFTFNLGS</sequence>
<evidence type="ECO:0000313" key="2">
    <source>
        <dbReference type="Proteomes" id="UP001311915"/>
    </source>
</evidence>
<gene>
    <name evidence="1" type="ORF">R3W88_000906</name>
</gene>
<organism evidence="1 2">
    <name type="scientific">Solanum pinnatisectum</name>
    <name type="common">tansyleaf nightshade</name>
    <dbReference type="NCBI Taxonomy" id="50273"/>
    <lineage>
        <taxon>Eukaryota</taxon>
        <taxon>Viridiplantae</taxon>
        <taxon>Streptophyta</taxon>
        <taxon>Embryophyta</taxon>
        <taxon>Tracheophyta</taxon>
        <taxon>Spermatophyta</taxon>
        <taxon>Magnoliopsida</taxon>
        <taxon>eudicotyledons</taxon>
        <taxon>Gunneridae</taxon>
        <taxon>Pentapetalae</taxon>
        <taxon>asterids</taxon>
        <taxon>lamiids</taxon>
        <taxon>Solanales</taxon>
        <taxon>Solanaceae</taxon>
        <taxon>Solanoideae</taxon>
        <taxon>Solaneae</taxon>
        <taxon>Solanum</taxon>
    </lineage>
</organism>
<protein>
    <submittedName>
        <fullName evidence="1">Uncharacterized protein</fullName>
    </submittedName>
</protein>
<dbReference type="Proteomes" id="UP001311915">
    <property type="component" value="Unassembled WGS sequence"/>
</dbReference>